<dbReference type="Proteomes" id="UP000095463">
    <property type="component" value="Unassembled WGS sequence"/>
</dbReference>
<sequence length="95" mass="10584">MRTLLATVAVVALSSGALAYCPPVPDIAKDGYQGNDLQRTLCLQNELAQSAQDRAIRSEIDATLSKLQRDLQQQKMLQQQLQIELMRTKPSYLLP</sequence>
<name>A0A1E5XNN6_9HYPH</name>
<evidence type="ECO:0000256" key="1">
    <source>
        <dbReference type="SAM" id="SignalP"/>
    </source>
</evidence>
<accession>A0A1E5XNN6</accession>
<gene>
    <name evidence="2" type="ORF">VW23_000175</name>
</gene>
<protein>
    <submittedName>
        <fullName evidence="2">Uncharacterized protein</fullName>
    </submittedName>
</protein>
<dbReference type="OrthoDB" id="7951187at2"/>
<comment type="caution">
    <text evidence="2">The sequence shown here is derived from an EMBL/GenBank/DDBJ whole genome shotgun (WGS) entry which is preliminary data.</text>
</comment>
<dbReference type="AlphaFoldDB" id="A0A1E5XNN6"/>
<dbReference type="EMBL" id="LAJE02000223">
    <property type="protein sequence ID" value="OEO30191.1"/>
    <property type="molecule type" value="Genomic_DNA"/>
</dbReference>
<feature type="chain" id="PRO_5009190331" evidence="1">
    <location>
        <begin position="20"/>
        <end position="95"/>
    </location>
</feature>
<keyword evidence="3" id="KW-1185">Reference proteome</keyword>
<reference evidence="2 3" key="1">
    <citation type="journal article" date="2015" name="Genome Announc.">
        <title>Genome Assemblies of Three Soil-Associated Devosia species: D. insulae, D. limi, and D. soli.</title>
        <authorList>
            <person name="Hassan Y.I."/>
            <person name="Lepp D."/>
            <person name="Zhou T."/>
        </authorList>
    </citation>
    <scope>NUCLEOTIDE SEQUENCE [LARGE SCALE GENOMIC DNA]</scope>
    <source>
        <strain evidence="2 3">DS-56</strain>
    </source>
</reference>
<feature type="signal peptide" evidence="1">
    <location>
        <begin position="1"/>
        <end position="19"/>
    </location>
</feature>
<proteinExistence type="predicted"/>
<organism evidence="2 3">
    <name type="scientific">Devosia insulae DS-56</name>
    <dbReference type="NCBI Taxonomy" id="1116389"/>
    <lineage>
        <taxon>Bacteria</taxon>
        <taxon>Pseudomonadati</taxon>
        <taxon>Pseudomonadota</taxon>
        <taxon>Alphaproteobacteria</taxon>
        <taxon>Hyphomicrobiales</taxon>
        <taxon>Devosiaceae</taxon>
        <taxon>Devosia</taxon>
    </lineage>
</organism>
<evidence type="ECO:0000313" key="3">
    <source>
        <dbReference type="Proteomes" id="UP000095463"/>
    </source>
</evidence>
<keyword evidence="1" id="KW-0732">Signal</keyword>
<dbReference type="RefSeq" id="WP_069910590.1">
    <property type="nucleotide sequence ID" value="NZ_LAJE02000223.1"/>
</dbReference>
<evidence type="ECO:0000313" key="2">
    <source>
        <dbReference type="EMBL" id="OEO30191.1"/>
    </source>
</evidence>